<evidence type="ECO:0000313" key="4">
    <source>
        <dbReference type="Proteomes" id="UP000823388"/>
    </source>
</evidence>
<name>A0A8T0TR53_PANVG</name>
<keyword evidence="2" id="KW-0732">Signal</keyword>
<gene>
    <name evidence="3" type="ORF">PVAP13_4KG299200</name>
</gene>
<keyword evidence="4" id="KW-1185">Reference proteome</keyword>
<dbReference type="EMBL" id="CM029043">
    <property type="protein sequence ID" value="KAG2612567.1"/>
    <property type="molecule type" value="Genomic_DNA"/>
</dbReference>
<reference evidence="3" key="1">
    <citation type="submission" date="2020-05" db="EMBL/GenBank/DDBJ databases">
        <title>WGS assembly of Panicum virgatum.</title>
        <authorList>
            <person name="Lovell J.T."/>
            <person name="Jenkins J."/>
            <person name="Shu S."/>
            <person name="Juenger T.E."/>
            <person name="Schmutz J."/>
        </authorList>
    </citation>
    <scope>NUCLEOTIDE SEQUENCE</scope>
    <source>
        <strain evidence="3">AP13</strain>
    </source>
</reference>
<proteinExistence type="predicted"/>
<accession>A0A8T0TR53</accession>
<sequence length="94" mass="9903">MASSTTTKTARLLRLLQIALFVVSAVIMSGGSVCHGARAVPVIGYGGLNPNRPACIGERCPVRGDPYSRPRPYGGIPYHRGTPAQPPNGENPHP</sequence>
<comment type="caution">
    <text evidence="3">The sequence shown here is derived from an EMBL/GenBank/DDBJ whole genome shotgun (WGS) entry which is preliminary data.</text>
</comment>
<feature type="signal peptide" evidence="2">
    <location>
        <begin position="1"/>
        <end position="25"/>
    </location>
</feature>
<dbReference type="Proteomes" id="UP000823388">
    <property type="component" value="Chromosome 4K"/>
</dbReference>
<evidence type="ECO:0000313" key="3">
    <source>
        <dbReference type="EMBL" id="KAG2612567.1"/>
    </source>
</evidence>
<organism evidence="3 4">
    <name type="scientific">Panicum virgatum</name>
    <name type="common">Blackwell switchgrass</name>
    <dbReference type="NCBI Taxonomy" id="38727"/>
    <lineage>
        <taxon>Eukaryota</taxon>
        <taxon>Viridiplantae</taxon>
        <taxon>Streptophyta</taxon>
        <taxon>Embryophyta</taxon>
        <taxon>Tracheophyta</taxon>
        <taxon>Spermatophyta</taxon>
        <taxon>Magnoliopsida</taxon>
        <taxon>Liliopsida</taxon>
        <taxon>Poales</taxon>
        <taxon>Poaceae</taxon>
        <taxon>PACMAD clade</taxon>
        <taxon>Panicoideae</taxon>
        <taxon>Panicodae</taxon>
        <taxon>Paniceae</taxon>
        <taxon>Panicinae</taxon>
        <taxon>Panicum</taxon>
        <taxon>Panicum sect. Hiantes</taxon>
    </lineage>
</organism>
<evidence type="ECO:0000256" key="1">
    <source>
        <dbReference type="SAM" id="MobiDB-lite"/>
    </source>
</evidence>
<evidence type="ECO:0000256" key="2">
    <source>
        <dbReference type="SAM" id="SignalP"/>
    </source>
</evidence>
<dbReference type="AlphaFoldDB" id="A0A8T0TR53"/>
<protein>
    <submittedName>
        <fullName evidence="3">Uncharacterized protein</fullName>
    </submittedName>
</protein>
<feature type="region of interest" description="Disordered" evidence="1">
    <location>
        <begin position="61"/>
        <end position="94"/>
    </location>
</feature>
<feature type="chain" id="PRO_5035881588" evidence="2">
    <location>
        <begin position="26"/>
        <end position="94"/>
    </location>
</feature>